<evidence type="ECO:0000256" key="4">
    <source>
        <dbReference type="ARBA" id="ARBA00022982"/>
    </source>
</evidence>
<evidence type="ECO:0000313" key="8">
    <source>
        <dbReference type="EMBL" id="QRJ62895.1"/>
    </source>
</evidence>
<dbReference type="EMBL" id="CP064781">
    <property type="protein sequence ID" value="QRJ62895.1"/>
    <property type="molecule type" value="Genomic_DNA"/>
</dbReference>
<protein>
    <recommendedName>
        <fullName evidence="7">Cytochrome c-552/DMSO reductase-like haem-binding domain-containing protein</fullName>
    </recommendedName>
</protein>
<dbReference type="SMART" id="SM00887">
    <property type="entry name" value="EB_dh"/>
    <property type="match status" value="1"/>
</dbReference>
<dbReference type="InterPro" id="IPR019020">
    <property type="entry name" value="Cyt-c552/DMSO_Rdtase_haem-bd"/>
</dbReference>
<dbReference type="Pfam" id="PF09459">
    <property type="entry name" value="EB_dh"/>
    <property type="match status" value="1"/>
</dbReference>
<dbReference type="KEGG" id="ares:IWH25_14160"/>
<reference evidence="8" key="1">
    <citation type="submission" date="2020-11" db="EMBL/GenBank/DDBJ databases">
        <title>Azospira restricta DSM 18626 genome sequence.</title>
        <authorList>
            <person name="Moe W.M."/>
        </authorList>
    </citation>
    <scope>NUCLEOTIDE SEQUENCE</scope>
    <source>
        <strain evidence="8">DSM 18626</strain>
    </source>
</reference>
<sequence length="435" mass="47750">MKKQTILLAASALAASAAMAADPASIDWDKIPTSKLFLYYPGQSSYEWLRSDLHKGAAREVRRGDSCVSCHDMEDEEETQGGKILGDGHPLEPVALKGKNGHLELRVQAAYDDRNAYLRFQWQTNSKSRPGIDYPAYRFDGKEWKSYGAQRLLPQVVSGKTPAVYEDRLSFMVDDGKVPGFAQQGCWLTCHDGERTMPKEASKEEVAANPLLSAIKKVDVRKYLPVSRTDPSDWKTGKPVEEIEKAKAAGEFLDLIQWRAHRTNPVGGVDDGYVLDWRHFDQGKNHFASNMDGQTKQPKFMYDAAKFGARALVADDFGKKEQFLIKGVNAVPFDPNAGWKEGDILPQYVLSAADAAGSAADNKGSGTWKDGTWSVVIVRPLGLANSDDKSLKAGGVYNVGFAVHDDNMTARGHHVSYVKTLGLGAKADITAVKLP</sequence>
<dbReference type="Gene3D" id="2.60.40.1190">
    <property type="match status" value="1"/>
</dbReference>
<keyword evidence="5" id="KW-0408">Iron</keyword>
<keyword evidence="2" id="KW-0349">Heme</keyword>
<name>A0A974PWW5_9RHOO</name>
<keyword evidence="1" id="KW-0813">Transport</keyword>
<dbReference type="AlphaFoldDB" id="A0A974PWW5"/>
<evidence type="ECO:0000313" key="9">
    <source>
        <dbReference type="Proteomes" id="UP000663444"/>
    </source>
</evidence>
<feature type="domain" description="Cytochrome c-552/DMSO reductase-like haem-binding" evidence="7">
    <location>
        <begin position="25"/>
        <end position="416"/>
    </location>
</feature>
<dbReference type="GO" id="GO:0020037">
    <property type="term" value="F:heme binding"/>
    <property type="evidence" value="ECO:0007669"/>
    <property type="project" value="InterPro"/>
</dbReference>
<evidence type="ECO:0000256" key="1">
    <source>
        <dbReference type="ARBA" id="ARBA00022448"/>
    </source>
</evidence>
<dbReference type="GO" id="GO:0046872">
    <property type="term" value="F:metal ion binding"/>
    <property type="evidence" value="ECO:0007669"/>
    <property type="project" value="UniProtKB-KW"/>
</dbReference>
<dbReference type="Proteomes" id="UP000663444">
    <property type="component" value="Chromosome"/>
</dbReference>
<evidence type="ECO:0000256" key="6">
    <source>
        <dbReference type="SAM" id="SignalP"/>
    </source>
</evidence>
<feature type="chain" id="PRO_5036687536" description="Cytochrome c-552/DMSO reductase-like haem-binding domain-containing protein" evidence="6">
    <location>
        <begin position="21"/>
        <end position="435"/>
    </location>
</feature>
<feature type="signal peptide" evidence="6">
    <location>
        <begin position="1"/>
        <end position="20"/>
    </location>
</feature>
<gene>
    <name evidence="8" type="ORF">IWH25_14160</name>
</gene>
<evidence type="ECO:0000256" key="5">
    <source>
        <dbReference type="ARBA" id="ARBA00023004"/>
    </source>
</evidence>
<keyword evidence="9" id="KW-1185">Reference proteome</keyword>
<evidence type="ECO:0000259" key="7">
    <source>
        <dbReference type="SMART" id="SM00887"/>
    </source>
</evidence>
<evidence type="ECO:0000256" key="2">
    <source>
        <dbReference type="ARBA" id="ARBA00022617"/>
    </source>
</evidence>
<dbReference type="RefSeq" id="WP_203386425.1">
    <property type="nucleotide sequence ID" value="NZ_CP064781.1"/>
</dbReference>
<keyword evidence="6" id="KW-0732">Signal</keyword>
<keyword evidence="4" id="KW-0249">Electron transport</keyword>
<accession>A0A974PWW5</accession>
<evidence type="ECO:0000256" key="3">
    <source>
        <dbReference type="ARBA" id="ARBA00022723"/>
    </source>
</evidence>
<proteinExistence type="predicted"/>
<dbReference type="CDD" id="cd09625">
    <property type="entry name" value="DOMON_like_cytochrome"/>
    <property type="match status" value="1"/>
</dbReference>
<organism evidence="8 9">
    <name type="scientific">Azospira restricta</name>
    <dbReference type="NCBI Taxonomy" id="404405"/>
    <lineage>
        <taxon>Bacteria</taxon>
        <taxon>Pseudomonadati</taxon>
        <taxon>Pseudomonadota</taxon>
        <taxon>Betaproteobacteria</taxon>
        <taxon>Rhodocyclales</taxon>
        <taxon>Rhodocyclaceae</taxon>
        <taxon>Azospira</taxon>
    </lineage>
</organism>
<keyword evidence="3" id="KW-0479">Metal-binding</keyword>